<proteinExistence type="predicted"/>
<accession>A0A927BEG2</accession>
<comment type="caution">
    <text evidence="1">The sequence shown here is derived from an EMBL/GenBank/DDBJ whole genome shotgun (WGS) entry which is preliminary data.</text>
</comment>
<gene>
    <name evidence="1" type="ORF">IC235_15670</name>
</gene>
<dbReference type="AlphaFoldDB" id="A0A927BEG2"/>
<dbReference type="EMBL" id="JACXAD010000018">
    <property type="protein sequence ID" value="MBD2769327.1"/>
    <property type="molecule type" value="Genomic_DNA"/>
</dbReference>
<evidence type="ECO:0000313" key="2">
    <source>
        <dbReference type="Proteomes" id="UP000612233"/>
    </source>
</evidence>
<dbReference type="RefSeq" id="WP_191006137.1">
    <property type="nucleotide sequence ID" value="NZ_JACXAD010000018.1"/>
</dbReference>
<dbReference type="Proteomes" id="UP000612233">
    <property type="component" value="Unassembled WGS sequence"/>
</dbReference>
<organism evidence="1 2">
    <name type="scientific">Hymenobacter montanus</name>
    <dbReference type="NCBI Taxonomy" id="2771359"/>
    <lineage>
        <taxon>Bacteria</taxon>
        <taxon>Pseudomonadati</taxon>
        <taxon>Bacteroidota</taxon>
        <taxon>Cytophagia</taxon>
        <taxon>Cytophagales</taxon>
        <taxon>Hymenobacteraceae</taxon>
        <taxon>Hymenobacter</taxon>
    </lineage>
</organism>
<evidence type="ECO:0000313" key="1">
    <source>
        <dbReference type="EMBL" id="MBD2769327.1"/>
    </source>
</evidence>
<name>A0A927BEG2_9BACT</name>
<protein>
    <submittedName>
        <fullName evidence="1">Uncharacterized protein</fullName>
    </submittedName>
</protein>
<reference evidence="1" key="1">
    <citation type="submission" date="2020-09" db="EMBL/GenBank/DDBJ databases">
        <authorList>
            <person name="Kim M.K."/>
        </authorList>
    </citation>
    <scope>NUCLEOTIDE SEQUENCE</scope>
    <source>
        <strain evidence="1">BT664</strain>
    </source>
</reference>
<keyword evidence="2" id="KW-1185">Reference proteome</keyword>
<sequence>MTDYRKQPRLISGGSRPGSLGAGRLALGLLGLLLAGCGDTNPGARPARRPLYFDVKGLLTQQVEQLGRRHAAVTKRVSLRGQAPETVRVPAVKWADELQVFFQADINKAALRGAYAVDSAALPGGLLRYTYTRRLAQPNAPVVRLTVVQQGATAQEVAATIVQNNPLFSARKQLRFKLQNGQLRSYEVVGTQKLVLFDTLHYAAAGQVE</sequence>